<dbReference type="PRINTS" id="PR00149">
    <property type="entry name" value="FUMRATELYASE"/>
</dbReference>
<evidence type="ECO:0000256" key="1">
    <source>
        <dbReference type="ARBA" id="ARBA00009084"/>
    </source>
</evidence>
<dbReference type="InterPro" id="IPR008948">
    <property type="entry name" value="L-Aspartase-like"/>
</dbReference>
<dbReference type="Gene3D" id="1.20.200.10">
    <property type="entry name" value="Fumarase/aspartase (Central domain)"/>
    <property type="match status" value="1"/>
</dbReference>
<dbReference type="PANTHER" id="PTHR11444:SF22">
    <property type="entry name" value="FUMARATE HYDRATASE CLASS II"/>
    <property type="match status" value="1"/>
</dbReference>
<evidence type="ECO:0000313" key="4">
    <source>
        <dbReference type="EMBL" id="SVC20858.1"/>
    </source>
</evidence>
<organism evidence="4">
    <name type="scientific">marine metagenome</name>
    <dbReference type="NCBI Taxonomy" id="408172"/>
    <lineage>
        <taxon>unclassified sequences</taxon>
        <taxon>metagenomes</taxon>
        <taxon>ecological metagenomes</taxon>
    </lineage>
</organism>
<feature type="non-terminal residue" evidence="4">
    <location>
        <position position="316"/>
    </location>
</feature>
<proteinExistence type="inferred from homology"/>
<dbReference type="PANTHER" id="PTHR11444">
    <property type="entry name" value="ASPARTATEAMMONIA/ARGININOSUCCINATE/ADENYLOSUCCINATE LYASE"/>
    <property type="match status" value="1"/>
</dbReference>
<dbReference type="InterPro" id="IPR000362">
    <property type="entry name" value="Fumarate_lyase_fam"/>
</dbReference>
<dbReference type="Pfam" id="PF00206">
    <property type="entry name" value="Lyase_1"/>
    <property type="match status" value="1"/>
</dbReference>
<dbReference type="FunFam" id="1.10.275.10:FF:000001">
    <property type="entry name" value="Fumarate hydratase, mitochondrial"/>
    <property type="match status" value="1"/>
</dbReference>
<reference evidence="4" key="1">
    <citation type="submission" date="2018-05" db="EMBL/GenBank/DDBJ databases">
        <authorList>
            <person name="Lanie J.A."/>
            <person name="Ng W.-L."/>
            <person name="Kazmierczak K.M."/>
            <person name="Andrzejewski T.M."/>
            <person name="Davidsen T.M."/>
            <person name="Wayne K.J."/>
            <person name="Tettelin H."/>
            <person name="Glass J.I."/>
            <person name="Rusch D."/>
            <person name="Podicherti R."/>
            <person name="Tsui H.-C.T."/>
            <person name="Winkler M.E."/>
        </authorList>
    </citation>
    <scope>NUCLEOTIDE SEQUENCE</scope>
</reference>
<sequence length="316" mass="34339">MKYRLEKDSLGEMKVPVNAYYGAQTQRAVENFQISNLRFSNQFIQSLALIKKSSAKINSQLGLLDKDIAEKIISVSEEIINGNYLSEFVIDIFQTGSGTSTNMNMNEVISNIAIEKSGGKKGDKNSVHPNDHVNLGQSSNDVIPTAIHIALIKSITFDLIPSLEILEKALKKKSIEFDRTIKTGRTHLQDATPITLGQEFLGYCGQVQNGIEKLNDSLKWLSKVALGGTAVGTGINTHKDFARLVCEDISDSTNLEIIETDNHFQAQSTIDGISGTAGVIKSLSLSIMKICNDIRWMGSGPRGGLGEINLPSVAPG</sequence>
<name>A0A382K954_9ZZZZ</name>
<dbReference type="GO" id="GO:0004333">
    <property type="term" value="F:fumarate hydratase activity"/>
    <property type="evidence" value="ECO:0007669"/>
    <property type="project" value="UniProtKB-EC"/>
</dbReference>
<dbReference type="AlphaFoldDB" id="A0A382K954"/>
<dbReference type="InterPro" id="IPR005677">
    <property type="entry name" value="Fum_hydII"/>
</dbReference>
<dbReference type="Gene3D" id="1.10.275.10">
    <property type="entry name" value="Fumarase/aspartase (N-terminal domain)"/>
    <property type="match status" value="1"/>
</dbReference>
<feature type="domain" description="Fumarate lyase N-terminal" evidence="3">
    <location>
        <begin position="11"/>
        <end position="316"/>
    </location>
</feature>
<dbReference type="InterPro" id="IPR024083">
    <property type="entry name" value="Fumarase/histidase_N"/>
</dbReference>
<dbReference type="SUPFAM" id="SSF48557">
    <property type="entry name" value="L-aspartase-like"/>
    <property type="match status" value="1"/>
</dbReference>
<accession>A0A382K954</accession>
<dbReference type="GO" id="GO:0006106">
    <property type="term" value="P:fumarate metabolic process"/>
    <property type="evidence" value="ECO:0007669"/>
    <property type="project" value="InterPro"/>
</dbReference>
<evidence type="ECO:0000259" key="3">
    <source>
        <dbReference type="Pfam" id="PF00206"/>
    </source>
</evidence>
<dbReference type="EMBL" id="UINC01079137">
    <property type="protein sequence ID" value="SVC20858.1"/>
    <property type="molecule type" value="Genomic_DNA"/>
</dbReference>
<dbReference type="EC" id="4.2.1.2" evidence="2"/>
<gene>
    <name evidence="4" type="ORF">METZ01_LOCUS273712</name>
</gene>
<comment type="similarity">
    <text evidence="1">Belongs to the class-II fumarase/aspartase family. Fumarase subfamily.</text>
</comment>
<dbReference type="InterPro" id="IPR022761">
    <property type="entry name" value="Fumarate_lyase_N"/>
</dbReference>
<evidence type="ECO:0000256" key="2">
    <source>
        <dbReference type="ARBA" id="ARBA00012921"/>
    </source>
</evidence>
<protein>
    <recommendedName>
        <fullName evidence="2">fumarate hydratase</fullName>
        <ecNumber evidence="2">4.2.1.2</ecNumber>
    </recommendedName>
</protein>